<evidence type="ECO:0000256" key="1">
    <source>
        <dbReference type="ARBA" id="ARBA00022679"/>
    </source>
</evidence>
<feature type="domain" description="Polymerase nucleotidyl transferase" evidence="2">
    <location>
        <begin position="30"/>
        <end position="87"/>
    </location>
</feature>
<keyword evidence="5" id="KW-1185">Reference proteome</keyword>
<dbReference type="InterPro" id="IPR025184">
    <property type="entry name" value="AadA_C"/>
</dbReference>
<dbReference type="GO" id="GO:0016779">
    <property type="term" value="F:nucleotidyltransferase activity"/>
    <property type="evidence" value="ECO:0007669"/>
    <property type="project" value="InterPro"/>
</dbReference>
<dbReference type="Gene3D" id="3.30.460.10">
    <property type="entry name" value="Beta Polymerase, domain 2"/>
    <property type="match status" value="1"/>
</dbReference>
<evidence type="ECO:0000313" key="5">
    <source>
        <dbReference type="Proteomes" id="UP000032254"/>
    </source>
</evidence>
<dbReference type="Pfam" id="PF13427">
    <property type="entry name" value="AadA_C"/>
    <property type="match status" value="1"/>
</dbReference>
<feature type="domain" description="Adenylyltransferase AadA C-terminal" evidence="3">
    <location>
        <begin position="147"/>
        <end position="233"/>
    </location>
</feature>
<dbReference type="CDD" id="cd05403">
    <property type="entry name" value="NT_KNTase_like"/>
    <property type="match status" value="1"/>
</dbReference>
<evidence type="ECO:0000259" key="2">
    <source>
        <dbReference type="Pfam" id="PF01909"/>
    </source>
</evidence>
<dbReference type="AlphaFoldDB" id="A0A0D0WXM4"/>
<gene>
    <name evidence="4" type="ORF">TK50_21400</name>
</gene>
<dbReference type="Pfam" id="PF01909">
    <property type="entry name" value="NTP_transf_2"/>
    <property type="match status" value="1"/>
</dbReference>
<evidence type="ECO:0000259" key="3">
    <source>
        <dbReference type="Pfam" id="PF13427"/>
    </source>
</evidence>
<dbReference type="InterPro" id="IPR002934">
    <property type="entry name" value="Polymerase_NTP_transf_dom"/>
</dbReference>
<reference evidence="4 5" key="1">
    <citation type="submission" date="2015-01" db="EMBL/GenBank/DDBJ databases">
        <title>Sequencing and annotation of Micromonospora carbonacea strain JXNU-1 genome.</title>
        <authorList>
            <person name="Long Z."/>
            <person name="Huang Y."/>
            <person name="Jiang Y."/>
        </authorList>
    </citation>
    <scope>NUCLEOTIDE SEQUENCE [LARGE SCALE GENOMIC DNA]</scope>
    <source>
        <strain evidence="4 5">JXNU-1</strain>
    </source>
</reference>
<name>A0A0D0WXM4_9ACTN</name>
<dbReference type="PATRIC" id="fig|47853.6.peg.4481"/>
<proteinExistence type="predicted"/>
<dbReference type="InterPro" id="IPR043519">
    <property type="entry name" value="NT_sf"/>
</dbReference>
<sequence>MAHGDEVAVLAAAKQLARSSSDIIGPRLRSAILYGSLATGQFVSGHSDIDLLLITDGTLADTEVDALEALVRQIDLAEASGIDLHVVTADVARTPTQAPIMELHVGRYERSSIGVEIERRTQSPDLPTELAMARADGYALIGMEPSNVIEPVPPQWIRERGRHWLTTWQSRIDDAEEAAFMVLTACRIWRFGVEGVHCAKTQAAEWALDRNPSLTAVRQALRQYGAEPAAPLDEDAIAQVLDIALRETTNLPNN</sequence>
<evidence type="ECO:0008006" key="6">
    <source>
        <dbReference type="Google" id="ProtNLM"/>
    </source>
</evidence>
<accession>A0A0D0WXM4</accession>
<protein>
    <recommendedName>
        <fullName evidence="6">Adenylyltransferase AadA C-terminal domain-containing protein</fullName>
    </recommendedName>
</protein>
<organism evidence="4 5">
    <name type="scientific">Micromonospora haikouensis</name>
    <dbReference type="NCBI Taxonomy" id="686309"/>
    <lineage>
        <taxon>Bacteria</taxon>
        <taxon>Bacillati</taxon>
        <taxon>Actinomycetota</taxon>
        <taxon>Actinomycetes</taxon>
        <taxon>Micromonosporales</taxon>
        <taxon>Micromonosporaceae</taxon>
        <taxon>Micromonospora</taxon>
    </lineage>
</organism>
<dbReference type="EMBL" id="JXSX01000002">
    <property type="protein sequence ID" value="KIR63384.1"/>
    <property type="molecule type" value="Genomic_DNA"/>
</dbReference>
<keyword evidence="1" id="KW-0808">Transferase</keyword>
<dbReference type="SUPFAM" id="SSF81301">
    <property type="entry name" value="Nucleotidyltransferase"/>
    <property type="match status" value="1"/>
</dbReference>
<dbReference type="Proteomes" id="UP000032254">
    <property type="component" value="Unassembled WGS sequence"/>
</dbReference>
<evidence type="ECO:0000313" key="4">
    <source>
        <dbReference type="EMBL" id="KIR63384.1"/>
    </source>
</evidence>
<comment type="caution">
    <text evidence="4">The sequence shown here is derived from an EMBL/GenBank/DDBJ whole genome shotgun (WGS) entry which is preliminary data.</text>
</comment>